<dbReference type="EMBL" id="JBHTOC010000008">
    <property type="protein sequence ID" value="MFD1429871.1"/>
    <property type="molecule type" value="Genomic_DNA"/>
</dbReference>
<organism evidence="8 9">
    <name type="scientific">Lacticaseibacillus mingshuiensis</name>
    <dbReference type="NCBI Taxonomy" id="2799574"/>
    <lineage>
        <taxon>Bacteria</taxon>
        <taxon>Bacillati</taxon>
        <taxon>Bacillota</taxon>
        <taxon>Bacilli</taxon>
        <taxon>Lactobacillales</taxon>
        <taxon>Lactobacillaceae</taxon>
        <taxon>Lacticaseibacillus</taxon>
    </lineage>
</organism>
<keyword evidence="3" id="KW-0547">Nucleotide-binding</keyword>
<dbReference type="PANTHER" id="PTHR35795">
    <property type="entry name" value="SLR1885 PROTEIN"/>
    <property type="match status" value="1"/>
</dbReference>
<keyword evidence="9" id="KW-1185">Reference proteome</keyword>
<evidence type="ECO:0000256" key="6">
    <source>
        <dbReference type="ARBA" id="ARBA00049417"/>
    </source>
</evidence>
<name>A0ABW4CJW8_9LACO</name>
<accession>A0ABW4CJW8</accession>
<keyword evidence="4 8" id="KW-0378">Hydrolase</keyword>
<dbReference type="InterPro" id="IPR003607">
    <property type="entry name" value="HD/PDEase_dom"/>
</dbReference>
<dbReference type="InterPro" id="IPR051094">
    <property type="entry name" value="Diverse_Catalytic_Enzymes"/>
</dbReference>
<dbReference type="InterPro" id="IPR006674">
    <property type="entry name" value="HD_domain"/>
</dbReference>
<evidence type="ECO:0000256" key="5">
    <source>
        <dbReference type="ARBA" id="ARBA00023004"/>
    </source>
</evidence>
<evidence type="ECO:0000256" key="1">
    <source>
        <dbReference type="ARBA" id="ARBA00012506"/>
    </source>
</evidence>
<dbReference type="EC" id="3.6.1.41" evidence="1"/>
<dbReference type="PROSITE" id="PS51831">
    <property type="entry name" value="HD"/>
    <property type="match status" value="1"/>
</dbReference>
<dbReference type="NCBIfam" id="TIGR00488">
    <property type="entry name" value="bis(5'-nucleosyl)-tetraphosphatase (symmetrical) YqeK"/>
    <property type="match status" value="1"/>
</dbReference>
<sequence>MDEIVYPSTLTNGKTRDEIVRLLQKRLDEVRFQHCLRVEKTARELARRYHEDVDRAGLAGLLHDYAKQIPVADYRQLIKTGPYDPALLVYGRGVWHGVVGIAYIEREVGITDKRVLQAIARHTTGDPEMTPLDEIIFLADFIEPARTLDSEKQARKAAKTDLTEATLIELSSTLTYLVGARKLIFPKTLDTYNALLQRSESN</sequence>
<protein>
    <recommendedName>
        <fullName evidence="1">bis(5'-nucleosyl)-tetraphosphatase (symmetrical)</fullName>
        <ecNumber evidence="1">3.6.1.41</ecNumber>
    </recommendedName>
</protein>
<dbReference type="Gene3D" id="1.10.3210.10">
    <property type="entry name" value="Hypothetical protein af1432"/>
    <property type="match status" value="1"/>
</dbReference>
<dbReference type="PANTHER" id="PTHR35795:SF1">
    <property type="entry name" value="BIS(5'-NUCLEOSYL)-TETRAPHOSPHATASE, SYMMETRICAL"/>
    <property type="match status" value="1"/>
</dbReference>
<evidence type="ECO:0000313" key="8">
    <source>
        <dbReference type="EMBL" id="MFD1429871.1"/>
    </source>
</evidence>
<dbReference type="Proteomes" id="UP001597196">
    <property type="component" value="Unassembled WGS sequence"/>
</dbReference>
<dbReference type="InterPro" id="IPR005249">
    <property type="entry name" value="YqeK"/>
</dbReference>
<evidence type="ECO:0000313" key="9">
    <source>
        <dbReference type="Proteomes" id="UP001597196"/>
    </source>
</evidence>
<keyword evidence="2" id="KW-0479">Metal-binding</keyword>
<dbReference type="SUPFAM" id="SSF109604">
    <property type="entry name" value="HD-domain/PDEase-like"/>
    <property type="match status" value="1"/>
</dbReference>
<evidence type="ECO:0000256" key="3">
    <source>
        <dbReference type="ARBA" id="ARBA00022741"/>
    </source>
</evidence>
<evidence type="ECO:0000259" key="7">
    <source>
        <dbReference type="PROSITE" id="PS51831"/>
    </source>
</evidence>
<comment type="caution">
    <text evidence="8">The sequence shown here is derived from an EMBL/GenBank/DDBJ whole genome shotgun (WGS) entry which is preliminary data.</text>
</comment>
<dbReference type="RefSeq" id="WP_203628102.1">
    <property type="nucleotide sequence ID" value="NZ_BOLQ01000018.1"/>
</dbReference>
<gene>
    <name evidence="8" type="primary">yqeK</name>
    <name evidence="8" type="ORF">ACFQ4P_06380</name>
</gene>
<dbReference type="CDD" id="cd00077">
    <property type="entry name" value="HDc"/>
    <property type="match status" value="1"/>
</dbReference>
<evidence type="ECO:0000256" key="4">
    <source>
        <dbReference type="ARBA" id="ARBA00022801"/>
    </source>
</evidence>
<evidence type="ECO:0000256" key="2">
    <source>
        <dbReference type="ARBA" id="ARBA00022723"/>
    </source>
</evidence>
<dbReference type="Pfam" id="PF01966">
    <property type="entry name" value="HD"/>
    <property type="match status" value="1"/>
</dbReference>
<comment type="catalytic activity">
    <reaction evidence="6">
        <text>P(1),P(4)-bis(5'-adenosyl) tetraphosphate + H2O = 2 ADP + 2 H(+)</text>
        <dbReference type="Rhea" id="RHEA:24252"/>
        <dbReference type="ChEBI" id="CHEBI:15377"/>
        <dbReference type="ChEBI" id="CHEBI:15378"/>
        <dbReference type="ChEBI" id="CHEBI:58141"/>
        <dbReference type="ChEBI" id="CHEBI:456216"/>
        <dbReference type="EC" id="3.6.1.41"/>
    </reaction>
</comment>
<dbReference type="GO" id="GO:0008803">
    <property type="term" value="F:bis(5'-nucleosyl)-tetraphosphatase (symmetrical) activity"/>
    <property type="evidence" value="ECO:0007669"/>
    <property type="project" value="UniProtKB-EC"/>
</dbReference>
<feature type="domain" description="HD" evidence="7">
    <location>
        <begin position="31"/>
        <end position="145"/>
    </location>
</feature>
<keyword evidence="5" id="KW-0408">Iron</keyword>
<proteinExistence type="predicted"/>
<dbReference type="SMART" id="SM00471">
    <property type="entry name" value="HDc"/>
    <property type="match status" value="1"/>
</dbReference>
<reference evidence="9" key="1">
    <citation type="journal article" date="2019" name="Int. J. Syst. Evol. Microbiol.">
        <title>The Global Catalogue of Microorganisms (GCM) 10K type strain sequencing project: providing services to taxonomists for standard genome sequencing and annotation.</title>
        <authorList>
            <consortium name="The Broad Institute Genomics Platform"/>
            <consortium name="The Broad Institute Genome Sequencing Center for Infectious Disease"/>
            <person name="Wu L."/>
            <person name="Ma J."/>
        </authorList>
    </citation>
    <scope>NUCLEOTIDE SEQUENCE [LARGE SCALE GENOMIC DNA]</scope>
    <source>
        <strain evidence="9">CCM 8980</strain>
    </source>
</reference>